<dbReference type="STRING" id="656179.AB870_02160"/>
<evidence type="ECO:0000313" key="1">
    <source>
        <dbReference type="EMBL" id="AKM29179.1"/>
    </source>
</evidence>
<reference evidence="1" key="1">
    <citation type="submission" date="2016-06" db="EMBL/GenBank/DDBJ databases">
        <title>Complete Genome Sequence of Pandoraea faecigallinarum DSM-23572.</title>
        <authorList>
            <person name="Yong D."/>
            <person name="Ee R."/>
            <person name="Lim Y.-L."/>
            <person name="Yin W.-F."/>
            <person name="Chan K.-G."/>
        </authorList>
    </citation>
    <scope>NUCLEOTIDE SEQUENCE</scope>
    <source>
        <strain evidence="1">DSM 23572</strain>
    </source>
</reference>
<protein>
    <submittedName>
        <fullName evidence="1">Uncharacterized protein</fullName>
    </submittedName>
</protein>
<accession>A0A0H3WMQ9</accession>
<dbReference type="PATRIC" id="fig|656179.3.peg.475"/>
<sequence length="89" mass="9585">MLRFGGGFEASEACSSTAFAEILVPMTGKVKCLMSYIRLGHDDVAMRTAILLRREARCAAQCPAHMGLVGEAALDGDDAERRLARLTGR</sequence>
<evidence type="ECO:0000313" key="2">
    <source>
        <dbReference type="Proteomes" id="UP000035651"/>
    </source>
</evidence>
<gene>
    <name evidence="1" type="ORF">AB870_02160</name>
</gene>
<organism evidence="1 2">
    <name type="scientific">Pandoraea faecigallinarum</name>
    <dbReference type="NCBI Taxonomy" id="656179"/>
    <lineage>
        <taxon>Bacteria</taxon>
        <taxon>Pseudomonadati</taxon>
        <taxon>Pseudomonadota</taxon>
        <taxon>Betaproteobacteria</taxon>
        <taxon>Burkholderiales</taxon>
        <taxon>Burkholderiaceae</taxon>
        <taxon>Pandoraea</taxon>
    </lineage>
</organism>
<dbReference type="Proteomes" id="UP000035651">
    <property type="component" value="Chromosome"/>
</dbReference>
<dbReference type="AlphaFoldDB" id="A0A0H3WMQ9"/>
<dbReference type="EMBL" id="CP011807">
    <property type="protein sequence ID" value="AKM29179.1"/>
    <property type="molecule type" value="Genomic_DNA"/>
</dbReference>
<name>A0A0H3WMQ9_9BURK</name>
<proteinExistence type="predicted"/>
<keyword evidence="2" id="KW-1185">Reference proteome</keyword>
<dbReference type="KEGG" id="pfg:AB870_02160"/>